<feature type="compositionally biased region" description="Polar residues" evidence="1">
    <location>
        <begin position="91"/>
        <end position="104"/>
    </location>
</feature>
<evidence type="ECO:0000256" key="1">
    <source>
        <dbReference type="SAM" id="MobiDB-lite"/>
    </source>
</evidence>
<dbReference type="AlphaFoldDB" id="A0A6J6CDK0"/>
<organism evidence="2">
    <name type="scientific">freshwater metagenome</name>
    <dbReference type="NCBI Taxonomy" id="449393"/>
    <lineage>
        <taxon>unclassified sequences</taxon>
        <taxon>metagenomes</taxon>
        <taxon>ecological metagenomes</taxon>
    </lineage>
</organism>
<sequence length="160" mass="17793">MKATVSRTRRIDWRGGKTNSFCAWYSFKMSFCNVPPNFTRGTPAFSAWATNIARRTAAGELIVIEVVMPPRSISAKRSRMSAKVSIATPHRPTSPNDIGSSESKPINVGMSKAVDRPSPPDFKISLKRWLVSIAVPKPAKSRIVHNLERYIEAYGPRVYG</sequence>
<protein>
    <submittedName>
        <fullName evidence="2">Unannotated protein</fullName>
    </submittedName>
</protein>
<name>A0A6J6CDK0_9ZZZZ</name>
<proteinExistence type="predicted"/>
<evidence type="ECO:0000313" key="2">
    <source>
        <dbReference type="EMBL" id="CAB4549442.1"/>
    </source>
</evidence>
<reference evidence="2" key="1">
    <citation type="submission" date="2020-05" db="EMBL/GenBank/DDBJ databases">
        <authorList>
            <person name="Chiriac C."/>
            <person name="Salcher M."/>
            <person name="Ghai R."/>
            <person name="Kavagutti S V."/>
        </authorList>
    </citation>
    <scope>NUCLEOTIDE SEQUENCE</scope>
</reference>
<dbReference type="EMBL" id="CAEZSL010000141">
    <property type="protein sequence ID" value="CAB4549442.1"/>
    <property type="molecule type" value="Genomic_DNA"/>
</dbReference>
<gene>
    <name evidence="2" type="ORF">UFOPK1421_01176</name>
</gene>
<feature type="region of interest" description="Disordered" evidence="1">
    <location>
        <begin position="84"/>
        <end position="104"/>
    </location>
</feature>
<accession>A0A6J6CDK0</accession>